<name>A0AAE1EDC6_9GAST</name>
<dbReference type="AlphaFoldDB" id="A0AAE1EDC6"/>
<dbReference type="EMBL" id="JAWDGP010000216">
    <property type="protein sequence ID" value="KAK3802772.1"/>
    <property type="molecule type" value="Genomic_DNA"/>
</dbReference>
<keyword evidence="2" id="KW-1185">Reference proteome</keyword>
<sequence length="97" mass="11149">MPSSSSYKIISTMRVGWRLTRDWCWFGKRWLRRCYRASENINTKVLDIQVRELSGTDTSVCSPDGAEKGPGLICQAPEVVHTFCFNRRENPEHAGEK</sequence>
<gene>
    <name evidence="1" type="ORF">RRG08_012286</name>
</gene>
<dbReference type="Proteomes" id="UP001283361">
    <property type="component" value="Unassembled WGS sequence"/>
</dbReference>
<proteinExistence type="predicted"/>
<organism evidence="1 2">
    <name type="scientific">Elysia crispata</name>
    <name type="common">lettuce slug</name>
    <dbReference type="NCBI Taxonomy" id="231223"/>
    <lineage>
        <taxon>Eukaryota</taxon>
        <taxon>Metazoa</taxon>
        <taxon>Spiralia</taxon>
        <taxon>Lophotrochozoa</taxon>
        <taxon>Mollusca</taxon>
        <taxon>Gastropoda</taxon>
        <taxon>Heterobranchia</taxon>
        <taxon>Euthyneura</taxon>
        <taxon>Panpulmonata</taxon>
        <taxon>Sacoglossa</taxon>
        <taxon>Placobranchoidea</taxon>
        <taxon>Plakobranchidae</taxon>
        <taxon>Elysia</taxon>
    </lineage>
</organism>
<comment type="caution">
    <text evidence="1">The sequence shown here is derived from an EMBL/GenBank/DDBJ whole genome shotgun (WGS) entry which is preliminary data.</text>
</comment>
<reference evidence="1" key="1">
    <citation type="journal article" date="2023" name="G3 (Bethesda)">
        <title>A reference genome for the long-term kleptoplast-retaining sea slug Elysia crispata morphotype clarki.</title>
        <authorList>
            <person name="Eastman K.E."/>
            <person name="Pendleton A.L."/>
            <person name="Shaikh M.A."/>
            <person name="Suttiyut T."/>
            <person name="Ogas R."/>
            <person name="Tomko P."/>
            <person name="Gavelis G."/>
            <person name="Widhalm J.R."/>
            <person name="Wisecaver J.H."/>
        </authorList>
    </citation>
    <scope>NUCLEOTIDE SEQUENCE</scope>
    <source>
        <strain evidence="1">ECLA1</strain>
    </source>
</reference>
<protein>
    <submittedName>
        <fullName evidence="1">Uncharacterized protein</fullName>
    </submittedName>
</protein>
<accession>A0AAE1EDC6</accession>
<evidence type="ECO:0000313" key="2">
    <source>
        <dbReference type="Proteomes" id="UP001283361"/>
    </source>
</evidence>
<evidence type="ECO:0000313" key="1">
    <source>
        <dbReference type="EMBL" id="KAK3802772.1"/>
    </source>
</evidence>